<dbReference type="Proteomes" id="UP000647491">
    <property type="component" value="Unassembled WGS sequence"/>
</dbReference>
<evidence type="ECO:0000313" key="3">
    <source>
        <dbReference type="Proteomes" id="UP000647491"/>
    </source>
</evidence>
<dbReference type="InterPro" id="IPR001466">
    <property type="entry name" value="Beta-lactam-related"/>
</dbReference>
<dbReference type="EMBL" id="JACRTJ010000005">
    <property type="protein sequence ID" value="MBC8597919.1"/>
    <property type="molecule type" value="Genomic_DNA"/>
</dbReference>
<dbReference type="PANTHER" id="PTHR46825:SF9">
    <property type="entry name" value="BETA-LACTAMASE-RELATED DOMAIN-CONTAINING PROTEIN"/>
    <property type="match status" value="1"/>
</dbReference>
<organism evidence="2 3">
    <name type="scientific">Enterocloster hominis</name>
    <name type="common">ex Liu et al. 2021</name>
    <dbReference type="NCBI Taxonomy" id="2763663"/>
    <lineage>
        <taxon>Bacteria</taxon>
        <taxon>Bacillati</taxon>
        <taxon>Bacillota</taxon>
        <taxon>Clostridia</taxon>
        <taxon>Lachnospirales</taxon>
        <taxon>Lachnospiraceae</taxon>
        <taxon>Enterocloster</taxon>
    </lineage>
</organism>
<name>A0ABR7NP72_9FIRM</name>
<keyword evidence="3" id="KW-1185">Reference proteome</keyword>
<evidence type="ECO:0000313" key="2">
    <source>
        <dbReference type="EMBL" id="MBC8597919.1"/>
    </source>
</evidence>
<dbReference type="PANTHER" id="PTHR46825">
    <property type="entry name" value="D-ALANYL-D-ALANINE-CARBOXYPEPTIDASE/ENDOPEPTIDASE AMPH"/>
    <property type="match status" value="1"/>
</dbReference>
<dbReference type="Gene3D" id="3.40.710.10">
    <property type="entry name" value="DD-peptidase/beta-lactamase superfamily"/>
    <property type="match status" value="1"/>
</dbReference>
<dbReference type="InterPro" id="IPR012338">
    <property type="entry name" value="Beta-lactam/transpept-like"/>
</dbReference>
<protein>
    <submittedName>
        <fullName evidence="2">Beta-lactamase family protein</fullName>
    </submittedName>
</protein>
<dbReference type="SUPFAM" id="SSF56601">
    <property type="entry name" value="beta-lactamase/transpeptidase-like"/>
    <property type="match status" value="1"/>
</dbReference>
<reference evidence="2 3" key="1">
    <citation type="submission" date="2020-08" db="EMBL/GenBank/DDBJ databases">
        <title>Genome public.</title>
        <authorList>
            <person name="Liu C."/>
            <person name="Sun Q."/>
        </authorList>
    </citation>
    <scope>NUCLEOTIDE SEQUENCE [LARGE SCALE GENOMIC DNA]</scope>
    <source>
        <strain evidence="2 3">BX10</strain>
    </source>
</reference>
<proteinExistence type="predicted"/>
<dbReference type="InterPro" id="IPR050491">
    <property type="entry name" value="AmpC-like"/>
</dbReference>
<feature type="domain" description="Beta-lactamase-related" evidence="1">
    <location>
        <begin position="19"/>
        <end position="326"/>
    </location>
</feature>
<accession>A0ABR7NP72</accession>
<sequence length="513" mass="57794">MNTNVSKQLDDLFRVWDNGLCPGAQVLIRQHGETVYEKCFGYGNLENQLKIKNDSILHVASISKEFTVLSILLLWKEGKLGLDDDIRKYVGEYINIEEPITVRQMMNNVSGLRDQWELLFMRSITINDQITMDDINTTIRLQKHLNFKPQSRYLYSNTGFHLLALIVEKLSGMSFPQFAKERIFKPLGMEHTFVRESYTQIVPNLVYSYQDDGDGNYYYNPLNYCVYGPTSVNTCASDLSKILDEYIHPQVIDPEIIALMKTPAILSDGTAAEYCGGLMTHKLHGLDVFGHGGADAAYRGQVSCIPEKELEVILLSNTTTRVMAKMADKAACIVLGLPDCTEPAVPEHKEAPAHAGLFAASLPDDPLFVNILDHDGTLFMKREWCETELVRTEDGGYRVGTLDEVIYFTEEGILYRLPARVVKMTPVSPADPSLFEEGHYYDEETDAHVTLEKTENGCALCMLRYGKSELYRNAAGENIFSFGPDLTMYVRPENGSLILDGGRIKNIVLKKMD</sequence>
<gene>
    <name evidence="2" type="ORF">H8708_01545</name>
</gene>
<dbReference type="RefSeq" id="WP_262426736.1">
    <property type="nucleotide sequence ID" value="NZ_JACRTJ010000005.1"/>
</dbReference>
<evidence type="ECO:0000259" key="1">
    <source>
        <dbReference type="Pfam" id="PF00144"/>
    </source>
</evidence>
<dbReference type="Pfam" id="PF00144">
    <property type="entry name" value="Beta-lactamase"/>
    <property type="match status" value="1"/>
</dbReference>
<comment type="caution">
    <text evidence="2">The sequence shown here is derived from an EMBL/GenBank/DDBJ whole genome shotgun (WGS) entry which is preliminary data.</text>
</comment>